<accession>A0A6A6QZS9</accession>
<evidence type="ECO:0000313" key="1">
    <source>
        <dbReference type="EMBL" id="KAF2497961.1"/>
    </source>
</evidence>
<protein>
    <submittedName>
        <fullName evidence="1">Uncharacterized protein</fullName>
    </submittedName>
</protein>
<reference evidence="1" key="1">
    <citation type="journal article" date="2020" name="Stud. Mycol.">
        <title>101 Dothideomycetes genomes: a test case for predicting lifestyles and emergence of pathogens.</title>
        <authorList>
            <person name="Haridas S."/>
            <person name="Albert R."/>
            <person name="Binder M."/>
            <person name="Bloem J."/>
            <person name="Labutti K."/>
            <person name="Salamov A."/>
            <person name="Andreopoulos B."/>
            <person name="Baker S."/>
            <person name="Barry K."/>
            <person name="Bills G."/>
            <person name="Bluhm B."/>
            <person name="Cannon C."/>
            <person name="Castanera R."/>
            <person name="Culley D."/>
            <person name="Daum C."/>
            <person name="Ezra D."/>
            <person name="Gonzalez J."/>
            <person name="Henrissat B."/>
            <person name="Kuo A."/>
            <person name="Liang C."/>
            <person name="Lipzen A."/>
            <person name="Lutzoni F."/>
            <person name="Magnuson J."/>
            <person name="Mondo S."/>
            <person name="Nolan M."/>
            <person name="Ohm R."/>
            <person name="Pangilinan J."/>
            <person name="Park H.-J."/>
            <person name="Ramirez L."/>
            <person name="Alfaro M."/>
            <person name="Sun H."/>
            <person name="Tritt A."/>
            <person name="Yoshinaga Y."/>
            <person name="Zwiers L.-H."/>
            <person name="Turgeon B."/>
            <person name="Goodwin S."/>
            <person name="Spatafora J."/>
            <person name="Crous P."/>
            <person name="Grigoriev I."/>
        </authorList>
    </citation>
    <scope>NUCLEOTIDE SEQUENCE</scope>
    <source>
        <strain evidence="1">CBS 269.34</strain>
    </source>
</reference>
<name>A0A6A6QZS9_9PEZI</name>
<dbReference type="EMBL" id="MU004186">
    <property type="protein sequence ID" value="KAF2497961.1"/>
    <property type="molecule type" value="Genomic_DNA"/>
</dbReference>
<gene>
    <name evidence="1" type="ORF">BU16DRAFT_330595</name>
</gene>
<keyword evidence="2" id="KW-1185">Reference proteome</keyword>
<evidence type="ECO:0000313" key="2">
    <source>
        <dbReference type="Proteomes" id="UP000799750"/>
    </source>
</evidence>
<dbReference type="AlphaFoldDB" id="A0A6A6QZS9"/>
<sequence>MSAARMKTFLQGLLCTCTVCIRHMHPMRVLVTAFQPELNGLWRALAAEDQVGRRSYWSLQAFTGQRGSSTSGYGGSASGARAYSTGLFLAHALGLRPFSSIAASRGRRHSTGQRLFPRMIVQLAARHGSIGHYRAPIGGV</sequence>
<organism evidence="1 2">
    <name type="scientific">Lophium mytilinum</name>
    <dbReference type="NCBI Taxonomy" id="390894"/>
    <lineage>
        <taxon>Eukaryota</taxon>
        <taxon>Fungi</taxon>
        <taxon>Dikarya</taxon>
        <taxon>Ascomycota</taxon>
        <taxon>Pezizomycotina</taxon>
        <taxon>Dothideomycetes</taxon>
        <taxon>Pleosporomycetidae</taxon>
        <taxon>Mytilinidiales</taxon>
        <taxon>Mytilinidiaceae</taxon>
        <taxon>Lophium</taxon>
    </lineage>
</organism>
<proteinExistence type="predicted"/>
<dbReference type="Proteomes" id="UP000799750">
    <property type="component" value="Unassembled WGS sequence"/>
</dbReference>